<gene>
    <name evidence="2" type="ORF">SAMN05444169_6538</name>
</gene>
<name>A0A1M5RFC4_9BRAD</name>
<dbReference type="InterPro" id="IPR036390">
    <property type="entry name" value="WH_DNA-bd_sf"/>
</dbReference>
<dbReference type="AlphaFoldDB" id="A0A1M5RFC4"/>
<evidence type="ECO:0000313" key="2">
    <source>
        <dbReference type="EMBL" id="SHH25057.1"/>
    </source>
</evidence>
<dbReference type="Proteomes" id="UP000190675">
    <property type="component" value="Chromosome I"/>
</dbReference>
<sequence>MSRMSELVYPDAPGFKVAGPSEQAAKAITGSANKMRAAVLAQIAQYPGGATADEIAKDLNLLVLSVRPRVSELNRNGEIQQTGARRKNESGMTATVWRVRPQSSPPIGGE</sequence>
<feature type="region of interest" description="Disordered" evidence="1">
    <location>
        <begin position="78"/>
        <end position="110"/>
    </location>
</feature>
<protein>
    <submittedName>
        <fullName evidence="2">Uncharacterized protein</fullName>
    </submittedName>
</protein>
<dbReference type="Gene3D" id="1.10.10.10">
    <property type="entry name" value="Winged helix-like DNA-binding domain superfamily/Winged helix DNA-binding domain"/>
    <property type="match status" value="1"/>
</dbReference>
<reference evidence="2 3" key="1">
    <citation type="submission" date="2016-11" db="EMBL/GenBank/DDBJ databases">
        <authorList>
            <person name="Jaros S."/>
            <person name="Januszkiewicz K."/>
            <person name="Wedrychowicz H."/>
        </authorList>
    </citation>
    <scope>NUCLEOTIDE SEQUENCE [LARGE SCALE GENOMIC DNA]</scope>
    <source>
        <strain evidence="2 3">GAS242</strain>
    </source>
</reference>
<evidence type="ECO:0000256" key="1">
    <source>
        <dbReference type="SAM" id="MobiDB-lite"/>
    </source>
</evidence>
<dbReference type="EMBL" id="LT670818">
    <property type="protein sequence ID" value="SHH25057.1"/>
    <property type="molecule type" value="Genomic_DNA"/>
</dbReference>
<organism evidence="2 3">
    <name type="scientific">Bradyrhizobium erythrophlei</name>
    <dbReference type="NCBI Taxonomy" id="1437360"/>
    <lineage>
        <taxon>Bacteria</taxon>
        <taxon>Pseudomonadati</taxon>
        <taxon>Pseudomonadota</taxon>
        <taxon>Alphaproteobacteria</taxon>
        <taxon>Hyphomicrobiales</taxon>
        <taxon>Nitrobacteraceae</taxon>
        <taxon>Bradyrhizobium</taxon>
    </lineage>
</organism>
<evidence type="ECO:0000313" key="3">
    <source>
        <dbReference type="Proteomes" id="UP000190675"/>
    </source>
</evidence>
<accession>A0A1M5RFC4</accession>
<dbReference type="SUPFAM" id="SSF46785">
    <property type="entry name" value="Winged helix' DNA-binding domain"/>
    <property type="match status" value="1"/>
</dbReference>
<dbReference type="InterPro" id="IPR036388">
    <property type="entry name" value="WH-like_DNA-bd_sf"/>
</dbReference>
<proteinExistence type="predicted"/>